<name>A0A8H6R5A2_9PEZI</name>
<gene>
    <name evidence="1" type="ORF">HII31_13256</name>
</gene>
<dbReference type="Proteomes" id="UP000660729">
    <property type="component" value="Unassembled WGS sequence"/>
</dbReference>
<proteinExistence type="predicted"/>
<dbReference type="EMBL" id="JABCIY010000337">
    <property type="protein sequence ID" value="KAF7185409.1"/>
    <property type="molecule type" value="Genomic_DNA"/>
</dbReference>
<dbReference type="OrthoDB" id="3650646at2759"/>
<protein>
    <submittedName>
        <fullName evidence="1">Uncharacterized protein</fullName>
    </submittedName>
</protein>
<evidence type="ECO:0000313" key="1">
    <source>
        <dbReference type="EMBL" id="KAF7185409.1"/>
    </source>
</evidence>
<reference evidence="1" key="1">
    <citation type="submission" date="2020-04" db="EMBL/GenBank/DDBJ databases">
        <title>Draft genome resource of the tomato pathogen Pseudocercospora fuligena.</title>
        <authorList>
            <person name="Zaccaron A."/>
        </authorList>
    </citation>
    <scope>NUCLEOTIDE SEQUENCE</scope>
    <source>
        <strain evidence="1">PF001</strain>
    </source>
</reference>
<organism evidence="1 2">
    <name type="scientific">Pseudocercospora fuligena</name>
    <dbReference type="NCBI Taxonomy" id="685502"/>
    <lineage>
        <taxon>Eukaryota</taxon>
        <taxon>Fungi</taxon>
        <taxon>Dikarya</taxon>
        <taxon>Ascomycota</taxon>
        <taxon>Pezizomycotina</taxon>
        <taxon>Dothideomycetes</taxon>
        <taxon>Dothideomycetidae</taxon>
        <taxon>Mycosphaerellales</taxon>
        <taxon>Mycosphaerellaceae</taxon>
        <taxon>Pseudocercospora</taxon>
    </lineage>
</organism>
<comment type="caution">
    <text evidence="1">The sequence shown here is derived from an EMBL/GenBank/DDBJ whole genome shotgun (WGS) entry which is preliminary data.</text>
</comment>
<dbReference type="AlphaFoldDB" id="A0A8H6R5A2"/>
<evidence type="ECO:0000313" key="2">
    <source>
        <dbReference type="Proteomes" id="UP000660729"/>
    </source>
</evidence>
<keyword evidence="2" id="KW-1185">Reference proteome</keyword>
<sequence length="143" mass="14058">MRYSIVALAAASTSVYAQNNYGTTSAPTSASSTCSPIAGTIVQPSGAPQITACANSLKLGDSCGSDEQCPSGVQCWGSTAGTIRACGNFNAACSSDSQCAFNTCNNGLCNGFKASSSSSSAAAPTSTSTCAAPGEYNAAGQYS</sequence>
<accession>A0A8H6R5A2</accession>